<protein>
    <submittedName>
        <fullName evidence="1">Uncharacterized protein</fullName>
    </submittedName>
</protein>
<gene>
    <name evidence="1" type="ORF">BD410DRAFT_834972</name>
</gene>
<accession>A0A4Y7QNJ1</accession>
<name>A0A4Y7QNJ1_9AGAM</name>
<dbReference type="AlphaFoldDB" id="A0A4Y7QNJ1"/>
<evidence type="ECO:0000313" key="1">
    <source>
        <dbReference type="EMBL" id="TDL28966.1"/>
    </source>
</evidence>
<reference evidence="1 2" key="1">
    <citation type="submission" date="2018-06" db="EMBL/GenBank/DDBJ databases">
        <title>A transcriptomic atlas of mushroom development highlights an independent origin of complex multicellularity.</title>
        <authorList>
            <consortium name="DOE Joint Genome Institute"/>
            <person name="Krizsan K."/>
            <person name="Almasi E."/>
            <person name="Merenyi Z."/>
            <person name="Sahu N."/>
            <person name="Viragh M."/>
            <person name="Koszo T."/>
            <person name="Mondo S."/>
            <person name="Kiss B."/>
            <person name="Balint B."/>
            <person name="Kues U."/>
            <person name="Barry K."/>
            <person name="Hegedus J.C."/>
            <person name="Henrissat B."/>
            <person name="Johnson J."/>
            <person name="Lipzen A."/>
            <person name="Ohm R."/>
            <person name="Nagy I."/>
            <person name="Pangilinan J."/>
            <person name="Yan J."/>
            <person name="Xiong Y."/>
            <person name="Grigoriev I.V."/>
            <person name="Hibbett D.S."/>
            <person name="Nagy L.G."/>
        </authorList>
    </citation>
    <scope>NUCLEOTIDE SEQUENCE [LARGE SCALE GENOMIC DNA]</scope>
    <source>
        <strain evidence="1 2">SZMC22713</strain>
    </source>
</reference>
<organism evidence="1 2">
    <name type="scientific">Rickenella mellea</name>
    <dbReference type="NCBI Taxonomy" id="50990"/>
    <lineage>
        <taxon>Eukaryota</taxon>
        <taxon>Fungi</taxon>
        <taxon>Dikarya</taxon>
        <taxon>Basidiomycota</taxon>
        <taxon>Agaricomycotina</taxon>
        <taxon>Agaricomycetes</taxon>
        <taxon>Hymenochaetales</taxon>
        <taxon>Rickenellaceae</taxon>
        <taxon>Rickenella</taxon>
    </lineage>
</organism>
<dbReference type="VEuPathDB" id="FungiDB:BD410DRAFT_834972"/>
<dbReference type="OrthoDB" id="2662268at2759"/>
<sequence>MFPSASQPPALSHIPGRTYTRIPQRIYKSTSRAPPPPARQSPCRCIEFHRAGESQPGMSLKELLGRSGYSLMYGAREAVFNKSGLVQVKLRVLWPGYDHVDWVRRIELQTAYGPMTRGQLAQAVASHLVKYFEEFQNQPIQPKDARWRLSPQVLDRLAVASVWNVCEDTWMAEFLLE</sequence>
<evidence type="ECO:0000313" key="2">
    <source>
        <dbReference type="Proteomes" id="UP000294933"/>
    </source>
</evidence>
<dbReference type="EMBL" id="ML170157">
    <property type="protein sequence ID" value="TDL28966.1"/>
    <property type="molecule type" value="Genomic_DNA"/>
</dbReference>
<proteinExistence type="predicted"/>
<keyword evidence="2" id="KW-1185">Reference proteome</keyword>
<dbReference type="Proteomes" id="UP000294933">
    <property type="component" value="Unassembled WGS sequence"/>
</dbReference>